<dbReference type="SUPFAM" id="SSF52540">
    <property type="entry name" value="P-loop containing nucleoside triphosphate hydrolases"/>
    <property type="match status" value="1"/>
</dbReference>
<dbReference type="Proteomes" id="UP000178656">
    <property type="component" value="Unassembled WGS sequence"/>
</dbReference>
<dbReference type="GO" id="GO:0005524">
    <property type="term" value="F:ATP binding"/>
    <property type="evidence" value="ECO:0007669"/>
    <property type="project" value="InterPro"/>
</dbReference>
<evidence type="ECO:0000259" key="2">
    <source>
        <dbReference type="Pfam" id="PF03008"/>
    </source>
</evidence>
<dbReference type="CDD" id="cd00090">
    <property type="entry name" value="HTH_ARSR"/>
    <property type="match status" value="1"/>
</dbReference>
<dbReference type="InterPro" id="IPR036388">
    <property type="entry name" value="WH-like_DNA-bd_sf"/>
</dbReference>
<dbReference type="InterPro" id="IPR011991">
    <property type="entry name" value="ArsR-like_HTH"/>
</dbReference>
<dbReference type="GO" id="GO:0006355">
    <property type="term" value="P:regulation of DNA-templated transcription"/>
    <property type="evidence" value="ECO:0007669"/>
    <property type="project" value="InterPro"/>
</dbReference>
<protein>
    <submittedName>
        <fullName evidence="4">ATPase</fullName>
    </submittedName>
</protein>
<dbReference type="Pfam" id="PF09339">
    <property type="entry name" value="HTH_IclR"/>
    <property type="match status" value="1"/>
</dbReference>
<reference evidence="4 5" key="1">
    <citation type="journal article" date="2016" name="Nat. Commun.">
        <title>Thousands of microbial genomes shed light on interconnected biogeochemical processes in an aquifer system.</title>
        <authorList>
            <person name="Anantharaman K."/>
            <person name="Brown C.T."/>
            <person name="Hug L.A."/>
            <person name="Sharon I."/>
            <person name="Castelle C.J."/>
            <person name="Probst A.J."/>
            <person name="Thomas B.C."/>
            <person name="Singh A."/>
            <person name="Wilkins M.J."/>
            <person name="Karaoz U."/>
            <person name="Brodie E.L."/>
            <person name="Williams K.H."/>
            <person name="Hubbard S.S."/>
            <person name="Banfield J.F."/>
        </authorList>
    </citation>
    <scope>NUCLEOTIDE SEQUENCE [LARGE SCALE GENOMIC DNA]</scope>
</reference>
<dbReference type="EMBL" id="MFGM01000036">
    <property type="protein sequence ID" value="OGF36351.1"/>
    <property type="molecule type" value="Genomic_DNA"/>
</dbReference>
<evidence type="ECO:0000259" key="3">
    <source>
        <dbReference type="Pfam" id="PF09339"/>
    </source>
</evidence>
<accession>A0A1F5TD19</accession>
<dbReference type="InterPro" id="IPR004256">
    <property type="entry name" value="DUF234"/>
</dbReference>
<dbReference type="InterPro" id="IPR011856">
    <property type="entry name" value="tRNA_endonuc-like_dom_sf"/>
</dbReference>
<dbReference type="AlphaFoldDB" id="A0A1F5TD19"/>
<dbReference type="InterPro" id="IPR011335">
    <property type="entry name" value="Restrct_endonuc-II-like"/>
</dbReference>
<dbReference type="PANTHER" id="PTHR34704">
    <property type="entry name" value="ATPASE"/>
    <property type="match status" value="1"/>
</dbReference>
<name>A0A1F5TD19_9BACT</name>
<feature type="domain" description="ATPase" evidence="1">
    <location>
        <begin position="3"/>
        <end position="206"/>
    </location>
</feature>
<organism evidence="4 5">
    <name type="scientific">Candidatus Falkowbacteria bacterium RIFOXYC2_FULL_48_21</name>
    <dbReference type="NCBI Taxonomy" id="1798005"/>
    <lineage>
        <taxon>Bacteria</taxon>
        <taxon>Candidatus Falkowiibacteriota</taxon>
    </lineage>
</organism>
<feature type="domain" description="DUF234" evidence="2">
    <location>
        <begin position="315"/>
        <end position="412"/>
    </location>
</feature>
<dbReference type="InterPro" id="IPR011579">
    <property type="entry name" value="ATPase_dom"/>
</dbReference>
<dbReference type="Gene3D" id="1.10.10.10">
    <property type="entry name" value="Winged helix-like DNA-binding domain superfamily/Winged helix DNA-binding domain"/>
    <property type="match status" value="1"/>
</dbReference>
<sequence length="480" mass="56238">MPFVNREQELKTLNEKWQSNIAQFFIIYGKRRVGKTELIKQFIKDKPAIYFLADKRTTVDQLRELGQVVGSYFKDEILIKNGFGDWLEVFSYLKTKTTTAPLVLAIDEYPYLTENDKSTSSLFQKGWDEYFKNTKILLILSGSSIAMMESETLNQSAPLFGRRTGQILVEPLNFTQSRKFFPEKSFSDFLNIYTITGGMPAYLKQFEGGGELSEEIKKKIFTKTAFLYNEVEFTLKEELRETKNYLAILRAIALGKRKLSEIVNEVGMDKATVNKYLSVLINLRLVEREVPVTEEKPDKSRKGLYKISDNFFVFWFQYIFPYKSYLEMENYDYVLEKMFNGVKYNDNVNSNFKLIAAQVYERVAVELLKTWLEKIFPFEQVGRYWDNNEEIDVVGFSSSQKKIIFGECKWSEKPVGISIYEELKKKAGKVDWHKDNRREYYILFSKSGFTPEMIRMAENEGVFLVEKDILHEAERVTRDT</sequence>
<dbReference type="SUPFAM" id="SSF46785">
    <property type="entry name" value="Winged helix' DNA-binding domain"/>
    <property type="match status" value="1"/>
</dbReference>
<dbReference type="InterPro" id="IPR027417">
    <property type="entry name" value="P-loop_NTPase"/>
</dbReference>
<dbReference type="SUPFAM" id="SSF52980">
    <property type="entry name" value="Restriction endonuclease-like"/>
    <property type="match status" value="1"/>
</dbReference>
<dbReference type="PANTHER" id="PTHR34704:SF1">
    <property type="entry name" value="ATPASE"/>
    <property type="match status" value="1"/>
</dbReference>
<dbReference type="Pfam" id="PF01637">
    <property type="entry name" value="ATPase_2"/>
    <property type="match status" value="1"/>
</dbReference>
<dbReference type="GO" id="GO:0003677">
    <property type="term" value="F:DNA binding"/>
    <property type="evidence" value="ECO:0007669"/>
    <property type="project" value="InterPro"/>
</dbReference>
<proteinExistence type="predicted"/>
<dbReference type="Gene3D" id="3.40.1350.10">
    <property type="match status" value="1"/>
</dbReference>
<dbReference type="InterPro" id="IPR005471">
    <property type="entry name" value="Tscrpt_reg_IclR_N"/>
</dbReference>
<dbReference type="Gene3D" id="3.40.50.300">
    <property type="entry name" value="P-loop containing nucleotide triphosphate hydrolases"/>
    <property type="match status" value="1"/>
</dbReference>
<gene>
    <name evidence="4" type="ORF">A2482_05160</name>
</gene>
<evidence type="ECO:0000313" key="5">
    <source>
        <dbReference type="Proteomes" id="UP000178656"/>
    </source>
</evidence>
<feature type="domain" description="HTH iclR-type" evidence="3">
    <location>
        <begin position="246"/>
        <end position="289"/>
    </location>
</feature>
<dbReference type="InterPro" id="IPR036390">
    <property type="entry name" value="WH_DNA-bd_sf"/>
</dbReference>
<dbReference type="Pfam" id="PF03008">
    <property type="entry name" value="DUF234"/>
    <property type="match status" value="1"/>
</dbReference>
<evidence type="ECO:0000313" key="4">
    <source>
        <dbReference type="EMBL" id="OGF36351.1"/>
    </source>
</evidence>
<comment type="caution">
    <text evidence="4">The sequence shown here is derived from an EMBL/GenBank/DDBJ whole genome shotgun (WGS) entry which is preliminary data.</text>
</comment>
<evidence type="ECO:0000259" key="1">
    <source>
        <dbReference type="Pfam" id="PF01637"/>
    </source>
</evidence>